<gene>
    <name evidence="2" type="ORF">NDU88_004790</name>
</gene>
<proteinExistence type="predicted"/>
<comment type="caution">
    <text evidence="2">The sequence shown here is derived from an EMBL/GenBank/DDBJ whole genome shotgun (WGS) entry which is preliminary data.</text>
</comment>
<feature type="region of interest" description="Disordered" evidence="1">
    <location>
        <begin position="1"/>
        <end position="164"/>
    </location>
</feature>
<reference evidence="2" key="1">
    <citation type="journal article" date="2022" name="bioRxiv">
        <title>Sequencing and chromosome-scale assembly of the giantPleurodeles waltlgenome.</title>
        <authorList>
            <person name="Brown T."/>
            <person name="Elewa A."/>
            <person name="Iarovenko S."/>
            <person name="Subramanian E."/>
            <person name="Araus A.J."/>
            <person name="Petzold A."/>
            <person name="Susuki M."/>
            <person name="Suzuki K.-i.T."/>
            <person name="Hayashi T."/>
            <person name="Toyoda A."/>
            <person name="Oliveira C."/>
            <person name="Osipova E."/>
            <person name="Leigh N.D."/>
            <person name="Simon A."/>
            <person name="Yun M.H."/>
        </authorList>
    </citation>
    <scope>NUCLEOTIDE SEQUENCE</scope>
    <source>
        <strain evidence="2">20211129_DDA</strain>
        <tissue evidence="2">Liver</tissue>
    </source>
</reference>
<evidence type="ECO:0000313" key="3">
    <source>
        <dbReference type="Proteomes" id="UP001066276"/>
    </source>
</evidence>
<feature type="compositionally biased region" description="Low complexity" evidence="1">
    <location>
        <begin position="18"/>
        <end position="33"/>
    </location>
</feature>
<keyword evidence="3" id="KW-1185">Reference proteome</keyword>
<evidence type="ECO:0000313" key="2">
    <source>
        <dbReference type="EMBL" id="KAJ1138404.1"/>
    </source>
</evidence>
<name>A0AAV7QDI2_PLEWA</name>
<organism evidence="2 3">
    <name type="scientific">Pleurodeles waltl</name>
    <name type="common">Iberian ribbed newt</name>
    <dbReference type="NCBI Taxonomy" id="8319"/>
    <lineage>
        <taxon>Eukaryota</taxon>
        <taxon>Metazoa</taxon>
        <taxon>Chordata</taxon>
        <taxon>Craniata</taxon>
        <taxon>Vertebrata</taxon>
        <taxon>Euteleostomi</taxon>
        <taxon>Amphibia</taxon>
        <taxon>Batrachia</taxon>
        <taxon>Caudata</taxon>
        <taxon>Salamandroidea</taxon>
        <taxon>Salamandridae</taxon>
        <taxon>Pleurodelinae</taxon>
        <taxon>Pleurodeles</taxon>
    </lineage>
</organism>
<evidence type="ECO:0000256" key="1">
    <source>
        <dbReference type="SAM" id="MobiDB-lite"/>
    </source>
</evidence>
<dbReference type="AlphaFoldDB" id="A0AAV7QDI2"/>
<protein>
    <submittedName>
        <fullName evidence="2">Uncharacterized protein</fullName>
    </submittedName>
</protein>
<accession>A0AAV7QDI2</accession>
<sequence>MPEPQRRSQQPGSPPQGPRAFSARRASRRLPFPVETPGPTGHRCARSTRPSLESDRGVLSSPRLASLSQFSCSGPPYQAPPSRGTEAARLPGVPPHRPPPRRLPVHGARIPDRSAGSSRAAHSTPAQRRPHQRPAAQLQPRRGSSIFGRHVGFRPVGSRRAPAA</sequence>
<dbReference type="EMBL" id="JANPWB010000010">
    <property type="protein sequence ID" value="KAJ1138404.1"/>
    <property type="molecule type" value="Genomic_DNA"/>
</dbReference>
<dbReference type="Proteomes" id="UP001066276">
    <property type="component" value="Chromosome 6"/>
</dbReference>
<feature type="compositionally biased region" description="Polar residues" evidence="1">
    <location>
        <begin position="115"/>
        <end position="126"/>
    </location>
</feature>